<organism evidence="2 3">
    <name type="scientific">Actinidia rufa</name>
    <dbReference type="NCBI Taxonomy" id="165716"/>
    <lineage>
        <taxon>Eukaryota</taxon>
        <taxon>Viridiplantae</taxon>
        <taxon>Streptophyta</taxon>
        <taxon>Embryophyta</taxon>
        <taxon>Tracheophyta</taxon>
        <taxon>Spermatophyta</taxon>
        <taxon>Magnoliopsida</taxon>
        <taxon>eudicotyledons</taxon>
        <taxon>Gunneridae</taxon>
        <taxon>Pentapetalae</taxon>
        <taxon>asterids</taxon>
        <taxon>Ericales</taxon>
        <taxon>Actinidiaceae</taxon>
        <taxon>Actinidia</taxon>
    </lineage>
</organism>
<proteinExistence type="predicted"/>
<keyword evidence="1" id="KW-0472">Membrane</keyword>
<evidence type="ECO:0000313" key="2">
    <source>
        <dbReference type="EMBL" id="GFZ21416.1"/>
    </source>
</evidence>
<sequence length="67" mass="7566">MSARSESSLIGADLKLWVSLSSVFLALCMQQLCRIQTFSMHFWPKRSDSRWVYGFVVVVVVAGLVLD</sequence>
<evidence type="ECO:0000313" key="3">
    <source>
        <dbReference type="Proteomes" id="UP000585474"/>
    </source>
</evidence>
<keyword evidence="3" id="KW-1185">Reference proteome</keyword>
<reference evidence="2 3" key="1">
    <citation type="submission" date="2019-07" db="EMBL/GenBank/DDBJ databases">
        <title>De Novo Assembly of kiwifruit Actinidia rufa.</title>
        <authorList>
            <person name="Sugita-Konishi S."/>
            <person name="Sato K."/>
            <person name="Mori E."/>
            <person name="Abe Y."/>
            <person name="Kisaki G."/>
            <person name="Hamano K."/>
            <person name="Suezawa K."/>
            <person name="Otani M."/>
            <person name="Fukuda T."/>
            <person name="Manabe T."/>
            <person name="Gomi K."/>
            <person name="Tabuchi M."/>
            <person name="Akimitsu K."/>
            <person name="Kataoka I."/>
        </authorList>
    </citation>
    <scope>NUCLEOTIDE SEQUENCE [LARGE SCALE GENOMIC DNA]</scope>
    <source>
        <strain evidence="3">cv. Fuchu</strain>
    </source>
</reference>
<dbReference type="OrthoDB" id="1714680at2759"/>
<keyword evidence="1" id="KW-1133">Transmembrane helix</keyword>
<gene>
    <name evidence="2" type="ORF">Acr_29g0005780</name>
</gene>
<accession>A0A7J0HE91</accession>
<feature type="transmembrane region" description="Helical" evidence="1">
    <location>
        <begin position="51"/>
        <end position="66"/>
    </location>
</feature>
<protein>
    <submittedName>
        <fullName evidence="2">Uncharacterized protein</fullName>
    </submittedName>
</protein>
<dbReference type="EMBL" id="BJWL01000029">
    <property type="protein sequence ID" value="GFZ21416.1"/>
    <property type="molecule type" value="Genomic_DNA"/>
</dbReference>
<keyword evidence="1" id="KW-0812">Transmembrane</keyword>
<evidence type="ECO:0000256" key="1">
    <source>
        <dbReference type="SAM" id="Phobius"/>
    </source>
</evidence>
<dbReference type="AlphaFoldDB" id="A0A7J0HE91"/>
<comment type="caution">
    <text evidence="2">The sequence shown here is derived from an EMBL/GenBank/DDBJ whole genome shotgun (WGS) entry which is preliminary data.</text>
</comment>
<name>A0A7J0HE91_9ERIC</name>
<dbReference type="Proteomes" id="UP000585474">
    <property type="component" value="Unassembled WGS sequence"/>
</dbReference>